<sequence length="139" mass="15533">QTCLASHQWLFNTTLTPGSTPVFCLRHDVDGLVWQPKASSDNQETNWEHIGTFNALGFVQASKESRRFSLCAPGMQYAVLCDNTRHVYIYYRNAAGQKTALQQVVTLDNAEDSILGLQASDHRILALTPNSLHVIMVKK</sequence>
<evidence type="ECO:0000256" key="3">
    <source>
        <dbReference type="ARBA" id="ARBA00022490"/>
    </source>
</evidence>
<evidence type="ECO:0000256" key="4">
    <source>
        <dbReference type="ARBA" id="ARBA00023242"/>
    </source>
</evidence>
<dbReference type="GO" id="GO:0005737">
    <property type="term" value="C:cytoplasm"/>
    <property type="evidence" value="ECO:0007669"/>
    <property type="project" value="UniProtKB-SubCell"/>
</dbReference>
<dbReference type="GO" id="GO:0005634">
    <property type="term" value="C:nucleus"/>
    <property type="evidence" value="ECO:0007669"/>
    <property type="project" value="UniProtKB-SubCell"/>
</dbReference>
<keyword evidence="6" id="KW-1185">Reference proteome</keyword>
<reference evidence="5 6" key="1">
    <citation type="journal article" date="2007" name="Science">
        <title>Sea anemone genome reveals ancestral eumetazoan gene repertoire and genomic organization.</title>
        <authorList>
            <person name="Putnam N.H."/>
            <person name="Srivastava M."/>
            <person name="Hellsten U."/>
            <person name="Dirks B."/>
            <person name="Chapman J."/>
            <person name="Salamov A."/>
            <person name="Terry A."/>
            <person name="Shapiro H."/>
            <person name="Lindquist E."/>
            <person name="Kapitonov V.V."/>
            <person name="Jurka J."/>
            <person name="Genikhovich G."/>
            <person name="Grigoriev I.V."/>
            <person name="Lucas S.M."/>
            <person name="Steele R.E."/>
            <person name="Finnerty J.R."/>
            <person name="Technau U."/>
            <person name="Martindale M.Q."/>
            <person name="Rokhsar D.S."/>
        </authorList>
    </citation>
    <scope>NUCLEOTIDE SEQUENCE [LARGE SCALE GENOMIC DNA]</scope>
    <source>
        <strain evidence="6">CH2 X CH6</strain>
    </source>
</reference>
<name>A7T338_NEMVE</name>
<dbReference type="InParanoid" id="A7T338"/>
<dbReference type="eggNOG" id="KOG4379">
    <property type="taxonomic scope" value="Eukaryota"/>
</dbReference>
<organism evidence="5 6">
    <name type="scientific">Nematostella vectensis</name>
    <name type="common">Starlet sea anemone</name>
    <dbReference type="NCBI Taxonomy" id="45351"/>
    <lineage>
        <taxon>Eukaryota</taxon>
        <taxon>Metazoa</taxon>
        <taxon>Cnidaria</taxon>
        <taxon>Anthozoa</taxon>
        <taxon>Hexacorallia</taxon>
        <taxon>Actiniaria</taxon>
        <taxon>Edwardsiidae</taxon>
        <taxon>Nematostella</taxon>
    </lineage>
</organism>
<dbReference type="OMA" id="HIATYPA"/>
<dbReference type="AlphaFoldDB" id="A7T338"/>
<evidence type="ECO:0000313" key="5">
    <source>
        <dbReference type="EMBL" id="EDO29627.1"/>
    </source>
</evidence>
<dbReference type="PANTHER" id="PTHR21664:SF1">
    <property type="entry name" value="NUDC DOMAIN-CONTAINING PROTEIN 1"/>
    <property type="match status" value="1"/>
</dbReference>
<dbReference type="Proteomes" id="UP000001593">
    <property type="component" value="Unassembled WGS sequence"/>
</dbReference>
<dbReference type="PANTHER" id="PTHR21664">
    <property type="entry name" value="CHRONIC MYELOGENOUS LEUKEMIA TUMOR ANTIGEN 66"/>
    <property type="match status" value="1"/>
</dbReference>
<dbReference type="KEGG" id="nve:5500250"/>
<evidence type="ECO:0000313" key="6">
    <source>
        <dbReference type="Proteomes" id="UP000001593"/>
    </source>
</evidence>
<proteinExistence type="predicted"/>
<evidence type="ECO:0000256" key="2">
    <source>
        <dbReference type="ARBA" id="ARBA00004496"/>
    </source>
</evidence>
<dbReference type="EMBL" id="DS470392">
    <property type="protein sequence ID" value="EDO29627.1"/>
    <property type="molecule type" value="Genomic_DNA"/>
</dbReference>
<dbReference type="STRING" id="45351.A7T338"/>
<evidence type="ECO:0008006" key="7">
    <source>
        <dbReference type="Google" id="ProtNLM"/>
    </source>
</evidence>
<evidence type="ECO:0000256" key="1">
    <source>
        <dbReference type="ARBA" id="ARBA00004123"/>
    </source>
</evidence>
<keyword evidence="4" id="KW-0539">Nucleus</keyword>
<dbReference type="PhylomeDB" id="A7T338"/>
<dbReference type="HOGENOM" id="CLU_1850202_0_0_1"/>
<comment type="subcellular location">
    <subcellularLocation>
        <location evidence="2">Cytoplasm</location>
    </subcellularLocation>
    <subcellularLocation>
        <location evidence="1">Nucleus</location>
    </subcellularLocation>
</comment>
<keyword evidence="3" id="KW-0963">Cytoplasm</keyword>
<protein>
    <recommendedName>
        <fullName evidence="7">NudC domain-containing protein 1</fullName>
    </recommendedName>
</protein>
<accession>A7T338</accession>
<feature type="non-terminal residue" evidence="5">
    <location>
        <position position="1"/>
    </location>
</feature>
<dbReference type="InterPro" id="IPR037895">
    <property type="entry name" value="NUDCD1"/>
</dbReference>
<gene>
    <name evidence="5" type="ORF">NEMVEDRAFT_v1g143846</name>
</gene>